<name>A0ABR4SH37_9MICO</name>
<dbReference type="Proteomes" id="UP000030182">
    <property type="component" value="Unassembled WGS sequence"/>
</dbReference>
<sequence length="658" mass="72791">MSTLYVSASAAPGGVGTKDQPFRTISEAAAVAVAGDTVEVGDGTYREWVKPGNPGLSDTRRITFRAAEGCRPVVKGSETIDTWEDQGKGVWKVDLPNSFFGDFNPYKEILFGDWLLTPAPEGPHKHLGEVYLNGEAFFEVTSLEDVNRPMERENVYDDWTGVAVDPESYAHGGRVWYCEVDTDSTHIWANFGSVNPNEELTEINVRRSVFFPVEAHVDFITVAGFEMAHAATPWAPPTGDQPGLSGPKWAKGWIIENNLIHDAKCSAVSLGKDATTGDNYHQKRWDKPGYQYQLESVYEAYILGWSKERIGSHVVRNNEIYNCGQNGIVGHLGCVFSRIENNHIHHIATRREYFGHEIGGIKLHAPIDTVIAKNRIHDCTLGIWLDWEIEGTRISRNVLYRNNRDIFLEVSHGPYVVDFNVFGSKAAVENVAQGGAYIHNLLLGTLRQEHVRDRATPYHLPHSTAPKGYAVIEGGDDRYRGNIFAGNSVESAYNFERILPDLEKSIVGLGTDGFEDFPATMDEYIEARKAYGNADHMAFLGALQPVELRDNVYSGNAQHLAREDGALSLTGVRFSIVEEEDGVYLEAHLPQTFAEEAYTSALHESYSPTRFSYADFEDVDGSPVSFEVDITGHNVGATPSRGPVAALSGGDSRVKVWG</sequence>
<dbReference type="Gene3D" id="2.160.20.10">
    <property type="entry name" value="Single-stranded right-handed beta-helix, Pectin lyase-like"/>
    <property type="match status" value="1"/>
</dbReference>
<feature type="domain" description="Glycoside hydrolase 120 insertion" evidence="5">
    <location>
        <begin position="80"/>
        <end position="203"/>
    </location>
</feature>
<keyword evidence="3" id="KW-0732">Signal</keyword>
<organism evidence="6 7">
    <name type="scientific">Dermabacter hominis 1368</name>
    <dbReference type="NCBI Taxonomy" id="1450519"/>
    <lineage>
        <taxon>Bacteria</taxon>
        <taxon>Bacillati</taxon>
        <taxon>Actinomycetota</taxon>
        <taxon>Actinomycetes</taxon>
        <taxon>Micrococcales</taxon>
        <taxon>Dermabacteraceae</taxon>
        <taxon>Dermabacter</taxon>
    </lineage>
</organism>
<dbReference type="SUPFAM" id="SSF51126">
    <property type="entry name" value="Pectin lyase-like"/>
    <property type="match status" value="1"/>
</dbReference>
<keyword evidence="2" id="KW-0964">Secreted</keyword>
<dbReference type="Gene3D" id="2.60.40.1180">
    <property type="entry name" value="Golgi alpha-mannosidase II"/>
    <property type="match status" value="1"/>
</dbReference>
<proteinExistence type="predicted"/>
<dbReference type="InterPro" id="IPR013780">
    <property type="entry name" value="Glyco_hydro_b"/>
</dbReference>
<evidence type="ECO:0000313" key="6">
    <source>
        <dbReference type="EMBL" id="KDS92505.1"/>
    </source>
</evidence>
<dbReference type="Pfam" id="PF21258">
    <property type="entry name" value="Glyco_hydro_120_ins"/>
    <property type="match status" value="1"/>
</dbReference>
<reference evidence="6 7" key="1">
    <citation type="submission" date="2014-01" db="EMBL/GenBank/DDBJ databases">
        <title>Draft genome sequence of the multidrug-resistant clinical isolate Dermabacter hominis 1368.</title>
        <authorList>
            <person name="Albersmeier A."/>
            <person name="Bomholt C."/>
            <person name="Glaub A."/>
            <person name="Ruckert C."/>
            <person name="Soriano F."/>
            <person name="Fernandez-Natal I."/>
            <person name="Tauch A."/>
        </authorList>
    </citation>
    <scope>NUCLEOTIDE SEQUENCE [LARGE SCALE GENOMIC DNA]</scope>
    <source>
        <strain evidence="6 7">1368</strain>
    </source>
</reference>
<dbReference type="Pfam" id="PF13229">
    <property type="entry name" value="Beta_helix"/>
    <property type="match status" value="1"/>
</dbReference>
<dbReference type="InterPro" id="IPR052052">
    <property type="entry name" value="Polysaccharide_Lyase_9"/>
</dbReference>
<dbReference type="InterPro" id="IPR049169">
    <property type="entry name" value="Glyco_hydro_120_ins"/>
</dbReference>
<evidence type="ECO:0000256" key="3">
    <source>
        <dbReference type="ARBA" id="ARBA00022729"/>
    </source>
</evidence>
<dbReference type="PANTHER" id="PTHR40088:SF2">
    <property type="entry name" value="SECRETED SUGAR HYDROLASE"/>
    <property type="match status" value="1"/>
</dbReference>
<evidence type="ECO:0000259" key="4">
    <source>
        <dbReference type="Pfam" id="PF13229"/>
    </source>
</evidence>
<gene>
    <name evidence="6" type="ORF">DHOM_10580</name>
</gene>
<evidence type="ECO:0000313" key="7">
    <source>
        <dbReference type="Proteomes" id="UP000030182"/>
    </source>
</evidence>
<dbReference type="InterPro" id="IPR012334">
    <property type="entry name" value="Pectin_lyas_fold"/>
</dbReference>
<evidence type="ECO:0000259" key="5">
    <source>
        <dbReference type="Pfam" id="PF21258"/>
    </source>
</evidence>
<protein>
    <submittedName>
        <fullName evidence="6">Membrane protein</fullName>
    </submittedName>
</protein>
<dbReference type="EMBL" id="JDRS01000024">
    <property type="protein sequence ID" value="KDS92505.1"/>
    <property type="molecule type" value="Genomic_DNA"/>
</dbReference>
<dbReference type="InterPro" id="IPR039448">
    <property type="entry name" value="Beta_helix"/>
</dbReference>
<dbReference type="PANTHER" id="PTHR40088">
    <property type="entry name" value="PECTATE LYASE (EUROFUNG)"/>
    <property type="match status" value="1"/>
</dbReference>
<dbReference type="InterPro" id="IPR011050">
    <property type="entry name" value="Pectin_lyase_fold/virulence"/>
</dbReference>
<accession>A0ABR4SH37</accession>
<feature type="domain" description="Right handed beta helix" evidence="4">
    <location>
        <begin position="312"/>
        <end position="440"/>
    </location>
</feature>
<comment type="caution">
    <text evidence="6">The sequence shown here is derived from an EMBL/GenBank/DDBJ whole genome shotgun (WGS) entry which is preliminary data.</text>
</comment>
<comment type="subcellular location">
    <subcellularLocation>
        <location evidence="1">Secreted</location>
    </subcellularLocation>
</comment>
<keyword evidence="7" id="KW-1185">Reference proteome</keyword>
<evidence type="ECO:0000256" key="2">
    <source>
        <dbReference type="ARBA" id="ARBA00022525"/>
    </source>
</evidence>
<evidence type="ECO:0000256" key="1">
    <source>
        <dbReference type="ARBA" id="ARBA00004613"/>
    </source>
</evidence>